<keyword evidence="2" id="KW-1185">Reference proteome</keyword>
<gene>
    <name evidence="1" type="ORF">MiSe_05730</name>
</gene>
<proteinExistence type="predicted"/>
<organism evidence="1 2">
    <name type="scientific">Microseira wollei NIES-4236</name>
    <dbReference type="NCBI Taxonomy" id="2530354"/>
    <lineage>
        <taxon>Bacteria</taxon>
        <taxon>Bacillati</taxon>
        <taxon>Cyanobacteriota</taxon>
        <taxon>Cyanophyceae</taxon>
        <taxon>Oscillatoriophycideae</taxon>
        <taxon>Aerosakkonematales</taxon>
        <taxon>Aerosakkonemataceae</taxon>
        <taxon>Microseira</taxon>
    </lineage>
</organism>
<dbReference type="Proteomes" id="UP001050975">
    <property type="component" value="Unassembled WGS sequence"/>
</dbReference>
<dbReference type="RefSeq" id="WP_226574445.1">
    <property type="nucleotide sequence ID" value="NZ_BLAY01000005.1"/>
</dbReference>
<name>A0AAV3X6I9_9CYAN</name>
<protein>
    <submittedName>
        <fullName evidence="1">Uncharacterized protein</fullName>
    </submittedName>
</protein>
<evidence type="ECO:0000313" key="1">
    <source>
        <dbReference type="EMBL" id="GET35827.1"/>
    </source>
</evidence>
<comment type="caution">
    <text evidence="1">The sequence shown here is derived from an EMBL/GenBank/DDBJ whole genome shotgun (WGS) entry which is preliminary data.</text>
</comment>
<dbReference type="Pfam" id="PF21826">
    <property type="entry name" value="DUF6887"/>
    <property type="match status" value="1"/>
</dbReference>
<reference evidence="1" key="1">
    <citation type="submission" date="2019-10" db="EMBL/GenBank/DDBJ databases">
        <title>Draft genome sequece of Microseira wollei NIES-4236.</title>
        <authorList>
            <person name="Yamaguchi H."/>
            <person name="Suzuki S."/>
            <person name="Kawachi M."/>
        </authorList>
    </citation>
    <scope>NUCLEOTIDE SEQUENCE</scope>
    <source>
        <strain evidence="1">NIES-4236</strain>
    </source>
</reference>
<evidence type="ECO:0000313" key="2">
    <source>
        <dbReference type="Proteomes" id="UP001050975"/>
    </source>
</evidence>
<sequence length="70" mass="8236">MTLVNYNNMSLDELRRYVLIHREDVNAFHVYVDRSKAAGRMITINPDDPDWEKTLERRIEQATSGETEPN</sequence>
<dbReference type="InterPro" id="IPR054053">
    <property type="entry name" value="DUF6887"/>
</dbReference>
<accession>A0AAV3X6I9</accession>
<dbReference type="EMBL" id="BLAY01000005">
    <property type="protein sequence ID" value="GET35827.1"/>
    <property type="molecule type" value="Genomic_DNA"/>
</dbReference>
<dbReference type="AlphaFoldDB" id="A0AAV3X6I9"/>